<evidence type="ECO:0000256" key="3">
    <source>
        <dbReference type="ARBA" id="ARBA00022688"/>
    </source>
</evidence>
<organism evidence="7 8">
    <name type="scientific">Lamprobacter modestohalophilus</name>
    <dbReference type="NCBI Taxonomy" id="1064514"/>
    <lineage>
        <taxon>Bacteria</taxon>
        <taxon>Pseudomonadati</taxon>
        <taxon>Pseudomonadota</taxon>
        <taxon>Gammaproteobacteria</taxon>
        <taxon>Chromatiales</taxon>
        <taxon>Chromatiaceae</taxon>
        <taxon>Lamprobacter</taxon>
    </lineage>
</organism>
<dbReference type="InterPro" id="IPR029063">
    <property type="entry name" value="SAM-dependent_MTases_sf"/>
</dbReference>
<proteinExistence type="inferred from homology"/>
<keyword evidence="1 5" id="KW-0489">Methyltransferase</keyword>
<feature type="binding site" evidence="5">
    <location>
        <position position="138"/>
    </location>
    <ligand>
        <name>S-adenosyl-L-methionine</name>
        <dbReference type="ChEBI" id="CHEBI:59789"/>
    </ligand>
</feature>
<evidence type="ECO:0000256" key="2">
    <source>
        <dbReference type="ARBA" id="ARBA00022679"/>
    </source>
</evidence>
<dbReference type="InterPro" id="IPR013216">
    <property type="entry name" value="Methyltransf_11"/>
</dbReference>
<comment type="pathway">
    <text evidence="5">Cofactor biosynthesis; ubiquinone biosynthesis.</text>
</comment>
<dbReference type="GO" id="GO:0010420">
    <property type="term" value="F:polyprenyldihydroxybenzoate methyltransferase activity"/>
    <property type="evidence" value="ECO:0007669"/>
    <property type="project" value="InterPro"/>
</dbReference>
<dbReference type="EMBL" id="NRRY01000040">
    <property type="protein sequence ID" value="MBK1620451.1"/>
    <property type="molecule type" value="Genomic_DNA"/>
</dbReference>
<dbReference type="NCBIfam" id="TIGR01983">
    <property type="entry name" value="UbiG"/>
    <property type="match status" value="1"/>
</dbReference>
<comment type="caution">
    <text evidence="7">The sequence shown here is derived from an EMBL/GenBank/DDBJ whole genome shotgun (WGS) entry which is preliminary data.</text>
</comment>
<feature type="binding site" evidence="5">
    <location>
        <position position="74"/>
    </location>
    <ligand>
        <name>S-adenosyl-L-methionine</name>
        <dbReference type="ChEBI" id="CHEBI:59789"/>
    </ligand>
</feature>
<dbReference type="PANTHER" id="PTHR43464:SF19">
    <property type="entry name" value="UBIQUINONE BIOSYNTHESIS O-METHYLTRANSFERASE, MITOCHONDRIAL"/>
    <property type="match status" value="1"/>
</dbReference>
<dbReference type="GO" id="GO:0032259">
    <property type="term" value="P:methylation"/>
    <property type="evidence" value="ECO:0007669"/>
    <property type="project" value="UniProtKB-KW"/>
</dbReference>
<evidence type="ECO:0000256" key="1">
    <source>
        <dbReference type="ARBA" id="ARBA00022603"/>
    </source>
</evidence>
<feature type="binding site" evidence="5">
    <location>
        <position position="43"/>
    </location>
    <ligand>
        <name>S-adenosyl-L-methionine</name>
        <dbReference type="ChEBI" id="CHEBI:59789"/>
    </ligand>
</feature>
<dbReference type="EC" id="2.1.1.222" evidence="5"/>
<dbReference type="PANTHER" id="PTHR43464">
    <property type="entry name" value="METHYLTRANSFERASE"/>
    <property type="match status" value="1"/>
</dbReference>
<keyword evidence="4 5" id="KW-0949">S-adenosyl-L-methionine</keyword>
<accession>A0A9X0WBK2</accession>
<dbReference type="CDD" id="cd02440">
    <property type="entry name" value="AdoMet_MTases"/>
    <property type="match status" value="1"/>
</dbReference>
<dbReference type="HAMAP" id="MF_00472">
    <property type="entry name" value="UbiG"/>
    <property type="match status" value="1"/>
</dbReference>
<evidence type="ECO:0000313" key="7">
    <source>
        <dbReference type="EMBL" id="MBK1620451.1"/>
    </source>
</evidence>
<evidence type="ECO:0000313" key="8">
    <source>
        <dbReference type="Proteomes" id="UP001138768"/>
    </source>
</evidence>
<name>A0A9X0WBK2_9GAMM</name>
<evidence type="ECO:0000256" key="4">
    <source>
        <dbReference type="ARBA" id="ARBA00022691"/>
    </source>
</evidence>
<dbReference type="GO" id="GO:0061542">
    <property type="term" value="F:3-demethylubiquinol 3-O-methyltransferase activity"/>
    <property type="evidence" value="ECO:0007669"/>
    <property type="project" value="UniProtKB-UniRule"/>
</dbReference>
<feature type="domain" description="Methyltransferase type 11" evidence="6">
    <location>
        <begin position="71"/>
        <end position="166"/>
    </location>
</feature>
<gene>
    <name evidence="5" type="primary">ubiG</name>
    <name evidence="7" type="ORF">CKO42_18825</name>
</gene>
<dbReference type="Pfam" id="PF08241">
    <property type="entry name" value="Methyltransf_11"/>
    <property type="match status" value="1"/>
</dbReference>
<sequence length="254" mass="28341">MSAVHLSAPDIDPKEVAYFEGLAHRWWDEQGPFWPLHRLNRFRADYIRAQLCRVFARSATAKQPLEGLDILDIGCGGGILSESMARLGARVTGTEITDKNIRVSQIHAAWSGLDIDYRLATARQLVDEGKTFDAVMNMEVVEHVDDLPGFLADCAQLVRPGGVMVVATINRTPLAWLMAIIGAERVMGWLPKGTHHYRKLVKPDELMDGLGAQLVLLDRTGVRVSPFTRAFSFTSSMAVNYMMLFRRNAEATEQ</sequence>
<dbReference type="RefSeq" id="WP_200247416.1">
    <property type="nucleotide sequence ID" value="NZ_NRRY01000040.1"/>
</dbReference>
<comment type="caution">
    <text evidence="5">Lacks conserved residue(s) required for the propagation of feature annotation.</text>
</comment>
<dbReference type="GO" id="GO:0102208">
    <property type="term" value="F:2-polyprenyl-6-hydroxyphenol methylase activity"/>
    <property type="evidence" value="ECO:0007669"/>
    <property type="project" value="UniProtKB-EC"/>
</dbReference>
<dbReference type="Gene3D" id="3.40.50.150">
    <property type="entry name" value="Vaccinia Virus protein VP39"/>
    <property type="match status" value="1"/>
</dbReference>
<comment type="catalytic activity">
    <reaction evidence="5">
        <text>a 3-(all-trans-polyprenyl)benzene-1,2-diol + S-adenosyl-L-methionine = a 2-methoxy-6-(all-trans-polyprenyl)phenol + S-adenosyl-L-homocysteine + H(+)</text>
        <dbReference type="Rhea" id="RHEA:31411"/>
        <dbReference type="Rhea" id="RHEA-COMP:9550"/>
        <dbReference type="Rhea" id="RHEA-COMP:9551"/>
        <dbReference type="ChEBI" id="CHEBI:15378"/>
        <dbReference type="ChEBI" id="CHEBI:57856"/>
        <dbReference type="ChEBI" id="CHEBI:59789"/>
        <dbReference type="ChEBI" id="CHEBI:62729"/>
        <dbReference type="ChEBI" id="CHEBI:62731"/>
        <dbReference type="EC" id="2.1.1.222"/>
    </reaction>
</comment>
<keyword evidence="3 5" id="KW-0831">Ubiquinone biosynthesis</keyword>
<dbReference type="InterPro" id="IPR010233">
    <property type="entry name" value="UbiG_MeTrfase"/>
</dbReference>
<evidence type="ECO:0000256" key="5">
    <source>
        <dbReference type="HAMAP-Rule" id="MF_00472"/>
    </source>
</evidence>
<dbReference type="Proteomes" id="UP001138768">
    <property type="component" value="Unassembled WGS sequence"/>
</dbReference>
<evidence type="ECO:0000259" key="6">
    <source>
        <dbReference type="Pfam" id="PF08241"/>
    </source>
</evidence>
<keyword evidence="2 5" id="KW-0808">Transferase</keyword>
<comment type="function">
    <text evidence="5">O-methyltransferase that catalyzes the 2 O-methylation steps in the ubiquinone biosynthetic pathway.</text>
</comment>
<comment type="similarity">
    <text evidence="5">Belongs to the methyltransferase superfamily. UbiG/COQ3 family.</text>
</comment>
<keyword evidence="8" id="KW-1185">Reference proteome</keyword>
<dbReference type="SUPFAM" id="SSF53335">
    <property type="entry name" value="S-adenosyl-L-methionine-dependent methyltransferases"/>
    <property type="match status" value="1"/>
</dbReference>
<dbReference type="EC" id="2.1.1.64" evidence="5"/>
<protein>
    <recommendedName>
        <fullName evidence="5">Ubiquinone biosynthesis O-methyltransferase</fullName>
    </recommendedName>
    <alternativeName>
        <fullName evidence="5">2-polyprenyl-6-hydroxyphenol methylase</fullName>
        <ecNumber evidence="5">2.1.1.222</ecNumber>
    </alternativeName>
    <alternativeName>
        <fullName evidence="5">3-demethylubiquinone 3-O-methyltransferase</fullName>
        <ecNumber evidence="5">2.1.1.64</ecNumber>
    </alternativeName>
</protein>
<reference evidence="7 8" key="1">
    <citation type="journal article" date="2020" name="Microorganisms">
        <title>Osmotic Adaptation and Compatible Solute Biosynthesis of Phototrophic Bacteria as Revealed from Genome Analyses.</title>
        <authorList>
            <person name="Imhoff J.F."/>
            <person name="Rahn T."/>
            <person name="Kunzel S."/>
            <person name="Keller A."/>
            <person name="Neulinger S.C."/>
        </authorList>
    </citation>
    <scope>NUCLEOTIDE SEQUENCE [LARGE SCALE GENOMIC DNA]</scope>
    <source>
        <strain evidence="7 8">DSM 25653</strain>
    </source>
</reference>
<dbReference type="AlphaFoldDB" id="A0A9X0WBK2"/>
<comment type="catalytic activity">
    <reaction evidence="5">
        <text>a 3-demethylubiquinol + S-adenosyl-L-methionine = a ubiquinol + S-adenosyl-L-homocysteine + H(+)</text>
        <dbReference type="Rhea" id="RHEA:44380"/>
        <dbReference type="Rhea" id="RHEA-COMP:9566"/>
        <dbReference type="Rhea" id="RHEA-COMP:10914"/>
        <dbReference type="ChEBI" id="CHEBI:15378"/>
        <dbReference type="ChEBI" id="CHEBI:17976"/>
        <dbReference type="ChEBI" id="CHEBI:57856"/>
        <dbReference type="ChEBI" id="CHEBI:59789"/>
        <dbReference type="ChEBI" id="CHEBI:84422"/>
        <dbReference type="EC" id="2.1.1.64"/>
    </reaction>
</comment>